<proteinExistence type="predicted"/>
<feature type="domain" description="Thioester reductase (TE)" evidence="1">
    <location>
        <begin position="8"/>
        <end position="235"/>
    </location>
</feature>
<evidence type="ECO:0000313" key="3">
    <source>
        <dbReference type="Proteomes" id="UP001501035"/>
    </source>
</evidence>
<name>A0ABP6L6G5_9ACTN</name>
<dbReference type="EMBL" id="BAAAVS010000017">
    <property type="protein sequence ID" value="GAA3030467.1"/>
    <property type="molecule type" value="Genomic_DNA"/>
</dbReference>
<dbReference type="PANTHER" id="PTHR11011">
    <property type="entry name" value="MALE STERILITY PROTEIN 2-RELATED"/>
    <property type="match status" value="1"/>
</dbReference>
<dbReference type="InterPro" id="IPR026055">
    <property type="entry name" value="FAR"/>
</dbReference>
<dbReference type="InterPro" id="IPR036291">
    <property type="entry name" value="NAD(P)-bd_dom_sf"/>
</dbReference>
<evidence type="ECO:0000259" key="1">
    <source>
        <dbReference type="Pfam" id="PF07993"/>
    </source>
</evidence>
<dbReference type="RefSeq" id="WP_290713487.1">
    <property type="nucleotide sequence ID" value="NZ_BAAAVS010000017.1"/>
</dbReference>
<accession>A0ABP6L6G5</accession>
<keyword evidence="3" id="KW-1185">Reference proteome</keyword>
<evidence type="ECO:0000313" key="2">
    <source>
        <dbReference type="EMBL" id="GAA3030467.1"/>
    </source>
</evidence>
<dbReference type="Pfam" id="PF07993">
    <property type="entry name" value="NAD_binding_4"/>
    <property type="match status" value="1"/>
</dbReference>
<reference evidence="3" key="1">
    <citation type="journal article" date="2019" name="Int. J. Syst. Evol. Microbiol.">
        <title>The Global Catalogue of Microorganisms (GCM) 10K type strain sequencing project: providing services to taxonomists for standard genome sequencing and annotation.</title>
        <authorList>
            <consortium name="The Broad Institute Genomics Platform"/>
            <consortium name="The Broad Institute Genome Sequencing Center for Infectious Disease"/>
            <person name="Wu L."/>
            <person name="Ma J."/>
        </authorList>
    </citation>
    <scope>NUCLEOTIDE SEQUENCE [LARGE SCALE GENOMIC DNA]</scope>
    <source>
        <strain evidence="3">JCM 14234</strain>
    </source>
</reference>
<protein>
    <recommendedName>
        <fullName evidence="1">Thioester reductase (TE) domain-containing protein</fullName>
    </recommendedName>
</protein>
<gene>
    <name evidence="2" type="ORF">GCM10010528_09850</name>
</gene>
<dbReference type="InterPro" id="IPR013120">
    <property type="entry name" value="FAR_NAD-bd"/>
</dbReference>
<comment type="caution">
    <text evidence="2">The sequence shown here is derived from an EMBL/GenBank/DDBJ whole genome shotgun (WGS) entry which is preliminary data.</text>
</comment>
<dbReference type="Gene3D" id="3.40.50.720">
    <property type="entry name" value="NAD(P)-binding Rossmann-like Domain"/>
    <property type="match status" value="1"/>
</dbReference>
<dbReference type="Proteomes" id="UP001501035">
    <property type="component" value="Unassembled WGS sequence"/>
</dbReference>
<sequence>MTERAVFLTGGSGLVGAEVVSQLRAADRRVIVLTHRKQTIVDSAGREFPATDFAADPAAPVTYVCGDVREPGFGLSTELRAALAERVEVLVHSAATTDFAAAEELYQELNVGGARNAAALALEWGVPLVYVSTAYVCGRRDGVITEDQHGEDSGFGNPYEQSKFTAERYIRDCPGLDWAIVRPGIVTGRTGTGAIRDKKNLYTVVRLITEGKLRTLPGRYDADLALAPVDFVAAVVTAVVADTGRARGRTFHAVGAGGVSLRVMSDVFAEYPSFEVARFVPPSSFRVDDLDDLEREYYERIGVQYVSYFDRKRVFVTDEVTTTLRLTVPVTDTDYLRTLLDRCLEDGFLGAALPTVSEVVECSN</sequence>
<organism evidence="2 3">
    <name type="scientific">Gordonia defluvii</name>
    <dbReference type="NCBI Taxonomy" id="283718"/>
    <lineage>
        <taxon>Bacteria</taxon>
        <taxon>Bacillati</taxon>
        <taxon>Actinomycetota</taxon>
        <taxon>Actinomycetes</taxon>
        <taxon>Mycobacteriales</taxon>
        <taxon>Gordoniaceae</taxon>
        <taxon>Gordonia</taxon>
    </lineage>
</organism>
<dbReference type="PANTHER" id="PTHR11011:SF45">
    <property type="entry name" value="FATTY ACYL-COA REDUCTASE CG8306-RELATED"/>
    <property type="match status" value="1"/>
</dbReference>
<dbReference type="SUPFAM" id="SSF51735">
    <property type="entry name" value="NAD(P)-binding Rossmann-fold domains"/>
    <property type="match status" value="1"/>
</dbReference>